<evidence type="ECO:0000256" key="4">
    <source>
        <dbReference type="SAM" id="Phobius"/>
    </source>
</evidence>
<keyword evidence="2" id="KW-0223">Dioxygenase</keyword>
<dbReference type="NCBIfam" id="NF033391">
    <property type="entry name" value="lipid_A_LpxO"/>
    <property type="match status" value="1"/>
</dbReference>
<evidence type="ECO:0000256" key="3">
    <source>
        <dbReference type="ARBA" id="ARBA00023002"/>
    </source>
</evidence>
<dbReference type="PANTHER" id="PTHR46332:SF5">
    <property type="entry name" value="ASPARTATE BETA-HYDROXYLASE DOMAIN CONTAINING 2"/>
    <property type="match status" value="1"/>
</dbReference>
<evidence type="ECO:0000256" key="1">
    <source>
        <dbReference type="ARBA" id="ARBA00007730"/>
    </source>
</evidence>
<dbReference type="PANTHER" id="PTHR46332">
    <property type="entry name" value="ASPARTATE BETA-HYDROXYLASE DOMAIN-CONTAINING PROTEIN 2"/>
    <property type="match status" value="1"/>
</dbReference>
<evidence type="ECO:0000313" key="6">
    <source>
        <dbReference type="EMBL" id="QNP60243.1"/>
    </source>
</evidence>
<feature type="domain" description="Aspartyl/asparaginy/proline hydroxylase" evidence="5">
    <location>
        <begin position="68"/>
        <end position="222"/>
    </location>
</feature>
<keyword evidence="4" id="KW-0472">Membrane</keyword>
<gene>
    <name evidence="6" type="primary">lpxO</name>
    <name evidence="6" type="ORF">H9L24_04965</name>
</gene>
<proteinExistence type="inferred from homology"/>
<dbReference type="InterPro" id="IPR027443">
    <property type="entry name" value="IPNS-like_sf"/>
</dbReference>
<keyword evidence="4" id="KW-1133">Transmembrane helix</keyword>
<dbReference type="RefSeq" id="WP_187737224.1">
    <property type="nucleotide sequence ID" value="NZ_CP060790.1"/>
</dbReference>
<dbReference type="Gene3D" id="2.60.120.330">
    <property type="entry name" value="B-lactam Antibiotic, Isopenicillin N Synthase, Chain"/>
    <property type="match status" value="1"/>
</dbReference>
<keyword evidence="4" id="KW-0812">Transmembrane</keyword>
<dbReference type="InterPro" id="IPR051821">
    <property type="entry name" value="Asp/Asn_beta-hydroxylase"/>
</dbReference>
<evidence type="ECO:0000259" key="5">
    <source>
        <dbReference type="Pfam" id="PF05118"/>
    </source>
</evidence>
<name>A0A7H0HI77_9BURK</name>
<reference evidence="6 7" key="1">
    <citation type="submission" date="2020-08" db="EMBL/GenBank/DDBJ databases">
        <title>Genome sequence of Acidovorax monticola KACC 19171T.</title>
        <authorList>
            <person name="Hyun D.-W."/>
            <person name="Bae J.-W."/>
        </authorList>
    </citation>
    <scope>NUCLEOTIDE SEQUENCE [LARGE SCALE GENOMIC DNA]</scope>
    <source>
        <strain evidence="6 7">KACC 19171</strain>
    </source>
</reference>
<protein>
    <submittedName>
        <fullName evidence="6">Lipid A hydroxylase LpxO</fullName>
    </submittedName>
</protein>
<dbReference type="EMBL" id="CP060790">
    <property type="protein sequence ID" value="QNP60243.1"/>
    <property type="molecule type" value="Genomic_DNA"/>
</dbReference>
<comment type="similarity">
    <text evidence="1">Belongs to the aspartyl/asparaginyl beta-hydroxylase family.</text>
</comment>
<evidence type="ECO:0000256" key="2">
    <source>
        <dbReference type="ARBA" id="ARBA00022964"/>
    </source>
</evidence>
<evidence type="ECO:0000313" key="7">
    <source>
        <dbReference type="Proteomes" id="UP000516057"/>
    </source>
</evidence>
<dbReference type="AlphaFoldDB" id="A0A7H0HI77"/>
<sequence>MKWFILFVFLASTLVVHWRGQVRHRFLRQLSDHSTFLAPLNVFMYLFSRVPNTPYLPVAQFPEMQALQQNWPQIREEALRLREAGGIKASNRLDDVGFNSFFKSGWKRFYLKWYDDAHPSATTLCPNTTALLRAIPSVKAAMFAELPPGSRLVRHRDPYAGSLRYHLGLQTPNSEDCYIEVDGQRYHWRDGEAVVFDETFIHYAENTTQADRVILFCDIERPLRYRWAQAVNRWFARHLLAAAAAPNEAGDRTGGINRAFHYIYQVRLVGKRLKAWDRRVYYLVKWTLFGGIAALIFLW</sequence>
<dbReference type="InterPro" id="IPR047694">
    <property type="entry name" value="Lipid_A_LpxO-like"/>
</dbReference>
<organism evidence="6 7">
    <name type="scientific">Paenacidovorax monticola</name>
    <dbReference type="NCBI Taxonomy" id="1926868"/>
    <lineage>
        <taxon>Bacteria</taxon>
        <taxon>Pseudomonadati</taxon>
        <taxon>Pseudomonadota</taxon>
        <taxon>Betaproteobacteria</taxon>
        <taxon>Burkholderiales</taxon>
        <taxon>Comamonadaceae</taxon>
        <taxon>Paenacidovorax</taxon>
    </lineage>
</organism>
<dbReference type="SUPFAM" id="SSF51197">
    <property type="entry name" value="Clavaminate synthase-like"/>
    <property type="match status" value="1"/>
</dbReference>
<accession>A0A7H0HI77</accession>
<keyword evidence="3" id="KW-0560">Oxidoreductase</keyword>
<dbReference type="KEGG" id="amon:H9L24_04965"/>
<dbReference type="GO" id="GO:0051213">
    <property type="term" value="F:dioxygenase activity"/>
    <property type="evidence" value="ECO:0007669"/>
    <property type="project" value="UniProtKB-KW"/>
</dbReference>
<feature type="transmembrane region" description="Helical" evidence="4">
    <location>
        <begin position="280"/>
        <end position="298"/>
    </location>
</feature>
<keyword evidence="7" id="KW-1185">Reference proteome</keyword>
<dbReference type="Pfam" id="PF05118">
    <property type="entry name" value="Asp_Arg_Hydrox"/>
    <property type="match status" value="1"/>
</dbReference>
<dbReference type="InterPro" id="IPR007803">
    <property type="entry name" value="Asp/Arg/Pro-Hydrxlase"/>
</dbReference>
<dbReference type="Proteomes" id="UP000516057">
    <property type="component" value="Chromosome"/>
</dbReference>